<dbReference type="PANTHER" id="PTHR46063:SF1">
    <property type="entry name" value="KELCH DOMAIN-CONTAINING PROTEIN 4"/>
    <property type="match status" value="1"/>
</dbReference>
<evidence type="ECO:0000256" key="1">
    <source>
        <dbReference type="SAM" id="MobiDB-lite"/>
    </source>
</evidence>
<comment type="caution">
    <text evidence="2">The sequence shown here is derived from an EMBL/GenBank/DDBJ whole genome shotgun (WGS) entry which is preliminary data.</text>
</comment>
<accession>A0AAN8K7R3</accession>
<name>A0AAN8K7R3_PATCE</name>
<dbReference type="InterPro" id="IPR015915">
    <property type="entry name" value="Kelch-typ_b-propeller"/>
</dbReference>
<sequence length="599" mass="67930">MGKKNKKDKKGKGQEKTALKTEKKAEKRAKRELAEIGEDDIKKQIAEYQDKAKDRTEVLEEKCLSPSPRCSMSLTANPDKEELFMFGGEYYTGKNMTLYNDLFIYNIKKNEWTRITAPNAPPPRSSHQAVASSQGGGQLWIFGGEFSSSSQSQFYHYRDLWVYHIKEKQWQMISAPGGPSSRSGHRMVLWKKLLVVFGGFHDNLREYKYFNDLYTFDLETYSWSRINATGIPPAPRSGCVMAVNQDSGKIIIYGGFCKEKVKKDVDKPTTYTDLFSLSVEGKGDGMKWKWSQMKQSGSRPTSRSGISAAVAPGNRAILFGGVYDKGELDDDDEEGIFFNEILSLDTDKGRWNDVIIRSKKSATEKKKRRRNKEDSEMNEETVEEAEECLDELQLDKQRESTTPNDKDVDMETESSSVFTVKIGPQSSSSGDNKGEDNDDIFRPSPRMNCALSVKGSVLYLYGGLVEDGDKQITLADLYSLDLHKLDEWNIIIPEDKKLQVWEESSDEDEDDDDDEMEGADGGDDSSSSDDDSDDEEITFEDAPKQKDDESVTDYFQRSKDYWVDKAADIFEEDKSKISAQKLEKLAHELCKKALSDMKK</sequence>
<feature type="region of interest" description="Disordered" evidence="1">
    <location>
        <begin position="362"/>
        <end position="446"/>
    </location>
</feature>
<gene>
    <name evidence="2" type="ORF">SNE40_008222</name>
</gene>
<feature type="compositionally biased region" description="Basic residues" evidence="1">
    <location>
        <begin position="1"/>
        <end position="10"/>
    </location>
</feature>
<dbReference type="Pfam" id="PF13415">
    <property type="entry name" value="Beta-prop_FBX42"/>
    <property type="match status" value="1"/>
</dbReference>
<feature type="compositionally biased region" description="Basic and acidic residues" evidence="1">
    <location>
        <begin position="11"/>
        <end position="31"/>
    </location>
</feature>
<dbReference type="InterPro" id="IPR052588">
    <property type="entry name" value="Kelch_domain_protein"/>
</dbReference>
<feature type="compositionally biased region" description="Basic and acidic residues" evidence="1">
    <location>
        <begin position="432"/>
        <end position="441"/>
    </location>
</feature>
<feature type="compositionally biased region" description="Acidic residues" evidence="1">
    <location>
        <begin position="376"/>
        <end position="392"/>
    </location>
</feature>
<feature type="compositionally biased region" description="Polar residues" evidence="1">
    <location>
        <begin position="413"/>
        <end position="431"/>
    </location>
</feature>
<feature type="region of interest" description="Disordered" evidence="1">
    <location>
        <begin position="1"/>
        <end position="31"/>
    </location>
</feature>
<keyword evidence="3" id="KW-1185">Reference proteome</keyword>
<proteinExistence type="predicted"/>
<dbReference type="EMBL" id="JAZGQO010000006">
    <property type="protein sequence ID" value="KAK6186124.1"/>
    <property type="molecule type" value="Genomic_DNA"/>
</dbReference>
<evidence type="ECO:0000313" key="3">
    <source>
        <dbReference type="Proteomes" id="UP001347796"/>
    </source>
</evidence>
<dbReference type="PANTHER" id="PTHR46063">
    <property type="entry name" value="KELCH DOMAIN-CONTAINING PROTEIN"/>
    <property type="match status" value="1"/>
</dbReference>
<protein>
    <recommendedName>
        <fullName evidence="4">Kelch domain-containing protein 4</fullName>
    </recommendedName>
</protein>
<dbReference type="Gene3D" id="2.120.10.80">
    <property type="entry name" value="Kelch-type beta propeller"/>
    <property type="match status" value="1"/>
</dbReference>
<evidence type="ECO:0008006" key="4">
    <source>
        <dbReference type="Google" id="ProtNLM"/>
    </source>
</evidence>
<organism evidence="2 3">
    <name type="scientific">Patella caerulea</name>
    <name type="common">Rayed Mediterranean limpet</name>
    <dbReference type="NCBI Taxonomy" id="87958"/>
    <lineage>
        <taxon>Eukaryota</taxon>
        <taxon>Metazoa</taxon>
        <taxon>Spiralia</taxon>
        <taxon>Lophotrochozoa</taxon>
        <taxon>Mollusca</taxon>
        <taxon>Gastropoda</taxon>
        <taxon>Patellogastropoda</taxon>
        <taxon>Patelloidea</taxon>
        <taxon>Patellidae</taxon>
        <taxon>Patella</taxon>
    </lineage>
</organism>
<dbReference type="AlphaFoldDB" id="A0AAN8K7R3"/>
<dbReference type="Proteomes" id="UP001347796">
    <property type="component" value="Unassembled WGS sequence"/>
</dbReference>
<feature type="region of interest" description="Disordered" evidence="1">
    <location>
        <begin position="499"/>
        <end position="552"/>
    </location>
</feature>
<feature type="compositionally biased region" description="Basic and acidic residues" evidence="1">
    <location>
        <begin position="393"/>
        <end position="409"/>
    </location>
</feature>
<reference evidence="2 3" key="1">
    <citation type="submission" date="2024-01" db="EMBL/GenBank/DDBJ databases">
        <title>The genome of the rayed Mediterranean limpet Patella caerulea (Linnaeus, 1758).</title>
        <authorList>
            <person name="Anh-Thu Weber A."/>
            <person name="Halstead-Nussloch G."/>
        </authorList>
    </citation>
    <scope>NUCLEOTIDE SEQUENCE [LARGE SCALE GENOMIC DNA]</scope>
    <source>
        <strain evidence="2">AATW-2023a</strain>
        <tissue evidence="2">Whole specimen</tissue>
    </source>
</reference>
<feature type="compositionally biased region" description="Acidic residues" evidence="1">
    <location>
        <begin position="503"/>
        <end position="539"/>
    </location>
</feature>
<dbReference type="SUPFAM" id="SSF117281">
    <property type="entry name" value="Kelch motif"/>
    <property type="match status" value="1"/>
</dbReference>
<evidence type="ECO:0000313" key="2">
    <source>
        <dbReference type="EMBL" id="KAK6186124.1"/>
    </source>
</evidence>